<feature type="region of interest" description="Disordered" evidence="1">
    <location>
        <begin position="1"/>
        <end position="31"/>
    </location>
</feature>
<reference evidence="2 3" key="1">
    <citation type="submission" date="2016-07" db="EMBL/GenBank/DDBJ databases">
        <title>Draft genome of the white-rot fungus Obba rivulosa 3A-2.</title>
        <authorList>
            <consortium name="DOE Joint Genome Institute"/>
            <person name="Miettinen O."/>
            <person name="Riley R."/>
            <person name="Acob R."/>
            <person name="Barry K."/>
            <person name="Cullen D."/>
            <person name="De Vries R."/>
            <person name="Hainaut M."/>
            <person name="Hatakka A."/>
            <person name="Henrissat B."/>
            <person name="Hilden K."/>
            <person name="Kuo R."/>
            <person name="Labutti K."/>
            <person name="Lipzen A."/>
            <person name="Makela M.R."/>
            <person name="Sandor L."/>
            <person name="Spatafora J.W."/>
            <person name="Grigoriev I.V."/>
            <person name="Hibbett D.S."/>
        </authorList>
    </citation>
    <scope>NUCLEOTIDE SEQUENCE [LARGE SCALE GENOMIC DNA]</scope>
    <source>
        <strain evidence="2 3">3A-2</strain>
    </source>
</reference>
<feature type="region of interest" description="Disordered" evidence="1">
    <location>
        <begin position="47"/>
        <end position="95"/>
    </location>
</feature>
<evidence type="ECO:0000313" key="2">
    <source>
        <dbReference type="EMBL" id="OCH91841.1"/>
    </source>
</evidence>
<feature type="compositionally biased region" description="Low complexity" evidence="1">
    <location>
        <begin position="68"/>
        <end position="77"/>
    </location>
</feature>
<feature type="compositionally biased region" description="Low complexity" evidence="1">
    <location>
        <begin position="255"/>
        <end position="267"/>
    </location>
</feature>
<accession>A0A8E2DM86</accession>
<dbReference type="EMBL" id="KV722378">
    <property type="protein sequence ID" value="OCH91841.1"/>
    <property type="molecule type" value="Genomic_DNA"/>
</dbReference>
<proteinExistence type="predicted"/>
<feature type="compositionally biased region" description="Polar residues" evidence="1">
    <location>
        <begin position="1"/>
        <end position="25"/>
    </location>
</feature>
<sequence length="343" mass="36544">MTTVVQPDQFLESCTQSRNETSFSMSPAPHGALSAFRHSPAWLAATHTGSEKTHPRIVTSQRLHDTPSSHTTSKTTHVCGPVVPRDLASDGGSSMSSAHLTHIRAKSAAACMSSYSMTEPCDDTAGSDGAKAAPRGCSRRGARRRHFRTASTFSVIMSAPRTTPPVLEAAVSNCESLGSFTPTSCPRQSLLSLLAPGPVPPTPRYSHELSRSTPWVPFTEESGRSSPSPPPSTLDSPIPSICRTPSEDNGSDYFPSAPSSAGPSTPAHSICGSPRHLRTKSLHTVLESLEDASKFHVQASCATCKKVGNNFPCCPRCGEMWCSRECRLKGGSRKRHVCSKSGQ</sequence>
<gene>
    <name evidence="2" type="ORF">OBBRIDRAFT_886648</name>
</gene>
<name>A0A8E2DM86_9APHY</name>
<evidence type="ECO:0000313" key="3">
    <source>
        <dbReference type="Proteomes" id="UP000250043"/>
    </source>
</evidence>
<feature type="region of interest" description="Disordered" evidence="1">
    <location>
        <begin position="124"/>
        <end position="143"/>
    </location>
</feature>
<evidence type="ECO:0000256" key="1">
    <source>
        <dbReference type="SAM" id="MobiDB-lite"/>
    </source>
</evidence>
<dbReference type="Proteomes" id="UP000250043">
    <property type="component" value="Unassembled WGS sequence"/>
</dbReference>
<protein>
    <submittedName>
        <fullName evidence="2">Uncharacterized protein</fullName>
    </submittedName>
</protein>
<keyword evidence="3" id="KW-1185">Reference proteome</keyword>
<dbReference type="OrthoDB" id="2526979at2759"/>
<dbReference type="AlphaFoldDB" id="A0A8E2DM86"/>
<organism evidence="2 3">
    <name type="scientific">Obba rivulosa</name>
    <dbReference type="NCBI Taxonomy" id="1052685"/>
    <lineage>
        <taxon>Eukaryota</taxon>
        <taxon>Fungi</taxon>
        <taxon>Dikarya</taxon>
        <taxon>Basidiomycota</taxon>
        <taxon>Agaricomycotina</taxon>
        <taxon>Agaricomycetes</taxon>
        <taxon>Polyporales</taxon>
        <taxon>Gelatoporiaceae</taxon>
        <taxon>Obba</taxon>
    </lineage>
</organism>
<feature type="region of interest" description="Disordered" evidence="1">
    <location>
        <begin position="201"/>
        <end position="273"/>
    </location>
</feature>